<keyword evidence="1" id="KW-1133">Transmembrane helix</keyword>
<dbReference type="EMBL" id="ML178826">
    <property type="protein sequence ID" value="TFL01134.1"/>
    <property type="molecule type" value="Genomic_DNA"/>
</dbReference>
<evidence type="ECO:0000313" key="3">
    <source>
        <dbReference type="Proteomes" id="UP000305067"/>
    </source>
</evidence>
<feature type="transmembrane region" description="Helical" evidence="1">
    <location>
        <begin position="34"/>
        <end position="54"/>
    </location>
</feature>
<keyword evidence="1" id="KW-0472">Membrane</keyword>
<organism evidence="2 3">
    <name type="scientific">Pterulicium gracile</name>
    <dbReference type="NCBI Taxonomy" id="1884261"/>
    <lineage>
        <taxon>Eukaryota</taxon>
        <taxon>Fungi</taxon>
        <taxon>Dikarya</taxon>
        <taxon>Basidiomycota</taxon>
        <taxon>Agaricomycotina</taxon>
        <taxon>Agaricomycetes</taxon>
        <taxon>Agaricomycetidae</taxon>
        <taxon>Agaricales</taxon>
        <taxon>Pleurotineae</taxon>
        <taxon>Pterulaceae</taxon>
        <taxon>Pterulicium</taxon>
    </lineage>
</organism>
<accession>A0A5C3QRZ6</accession>
<keyword evidence="1" id="KW-0812">Transmembrane</keyword>
<sequence length="93" mass="10856">MSIRTIDLMSPSPLLFVLPVFCARREHYSAMKHLLLFNLALSLLPLLCSPWLFWTFRPALPPQATMPPTWSTCQHCMWKTLLQGPWRCYHVSI</sequence>
<protein>
    <submittedName>
        <fullName evidence="2">Uncharacterized protein</fullName>
    </submittedName>
</protein>
<name>A0A5C3QRZ6_9AGAR</name>
<dbReference type="AlphaFoldDB" id="A0A5C3QRZ6"/>
<evidence type="ECO:0000313" key="2">
    <source>
        <dbReference type="EMBL" id="TFL01134.1"/>
    </source>
</evidence>
<reference evidence="2 3" key="1">
    <citation type="journal article" date="2019" name="Nat. Ecol. Evol.">
        <title>Megaphylogeny resolves global patterns of mushroom evolution.</title>
        <authorList>
            <person name="Varga T."/>
            <person name="Krizsan K."/>
            <person name="Foldi C."/>
            <person name="Dima B."/>
            <person name="Sanchez-Garcia M."/>
            <person name="Sanchez-Ramirez S."/>
            <person name="Szollosi G.J."/>
            <person name="Szarkandi J.G."/>
            <person name="Papp V."/>
            <person name="Albert L."/>
            <person name="Andreopoulos W."/>
            <person name="Angelini C."/>
            <person name="Antonin V."/>
            <person name="Barry K.W."/>
            <person name="Bougher N.L."/>
            <person name="Buchanan P."/>
            <person name="Buyck B."/>
            <person name="Bense V."/>
            <person name="Catcheside P."/>
            <person name="Chovatia M."/>
            <person name="Cooper J."/>
            <person name="Damon W."/>
            <person name="Desjardin D."/>
            <person name="Finy P."/>
            <person name="Geml J."/>
            <person name="Haridas S."/>
            <person name="Hughes K."/>
            <person name="Justo A."/>
            <person name="Karasinski D."/>
            <person name="Kautmanova I."/>
            <person name="Kiss B."/>
            <person name="Kocsube S."/>
            <person name="Kotiranta H."/>
            <person name="LaButti K.M."/>
            <person name="Lechner B.E."/>
            <person name="Liimatainen K."/>
            <person name="Lipzen A."/>
            <person name="Lukacs Z."/>
            <person name="Mihaltcheva S."/>
            <person name="Morgado L.N."/>
            <person name="Niskanen T."/>
            <person name="Noordeloos M.E."/>
            <person name="Ohm R.A."/>
            <person name="Ortiz-Santana B."/>
            <person name="Ovrebo C."/>
            <person name="Racz N."/>
            <person name="Riley R."/>
            <person name="Savchenko A."/>
            <person name="Shiryaev A."/>
            <person name="Soop K."/>
            <person name="Spirin V."/>
            <person name="Szebenyi C."/>
            <person name="Tomsovsky M."/>
            <person name="Tulloss R.E."/>
            <person name="Uehling J."/>
            <person name="Grigoriev I.V."/>
            <person name="Vagvolgyi C."/>
            <person name="Papp T."/>
            <person name="Martin F.M."/>
            <person name="Miettinen O."/>
            <person name="Hibbett D.S."/>
            <person name="Nagy L.G."/>
        </authorList>
    </citation>
    <scope>NUCLEOTIDE SEQUENCE [LARGE SCALE GENOMIC DNA]</scope>
    <source>
        <strain evidence="2 3">CBS 309.79</strain>
    </source>
</reference>
<gene>
    <name evidence="2" type="ORF">BDV98DRAFT_90582</name>
</gene>
<dbReference type="Proteomes" id="UP000305067">
    <property type="component" value="Unassembled WGS sequence"/>
</dbReference>
<evidence type="ECO:0000256" key="1">
    <source>
        <dbReference type="SAM" id="Phobius"/>
    </source>
</evidence>
<proteinExistence type="predicted"/>
<keyword evidence="3" id="KW-1185">Reference proteome</keyword>